<keyword evidence="2" id="KW-1185">Reference proteome</keyword>
<reference evidence="1 2" key="1">
    <citation type="submission" date="2018-11" db="EMBL/GenBank/DDBJ databases">
        <title>Sequencing the genomes of 1000 actinobacteria strains.</title>
        <authorList>
            <person name="Klenk H.-P."/>
        </authorList>
    </citation>
    <scope>NUCLEOTIDE SEQUENCE [LARGE SCALE GENOMIC DNA]</scope>
    <source>
        <strain evidence="1 2">DSM 44348</strain>
    </source>
</reference>
<accession>A0A3N2GRD6</accession>
<dbReference type="Gene3D" id="2.30.320.10">
    <property type="entry name" value="YwqG-like"/>
    <property type="match status" value="1"/>
</dbReference>
<dbReference type="Proteomes" id="UP000274843">
    <property type="component" value="Unassembled WGS sequence"/>
</dbReference>
<name>A0A3N2GRD6_9PSEU</name>
<proteinExistence type="predicted"/>
<sequence length="33" mass="3682">MMWGDAGRLHWLIRAADLAAGRFDAASFTWQCG</sequence>
<dbReference type="InterPro" id="IPR015315">
    <property type="entry name" value="DUF1963"/>
</dbReference>
<organism evidence="1 2">
    <name type="scientific">Amycolatopsis thermoflava</name>
    <dbReference type="NCBI Taxonomy" id="84480"/>
    <lineage>
        <taxon>Bacteria</taxon>
        <taxon>Bacillati</taxon>
        <taxon>Actinomycetota</taxon>
        <taxon>Actinomycetes</taxon>
        <taxon>Pseudonocardiales</taxon>
        <taxon>Pseudonocardiaceae</taxon>
        <taxon>Amycolatopsis</taxon>
        <taxon>Amycolatopsis methanolica group</taxon>
    </lineage>
</organism>
<evidence type="ECO:0000313" key="1">
    <source>
        <dbReference type="EMBL" id="ROS39174.1"/>
    </source>
</evidence>
<comment type="caution">
    <text evidence="1">The sequence shown here is derived from an EMBL/GenBank/DDBJ whole genome shotgun (WGS) entry which is preliminary data.</text>
</comment>
<protein>
    <submittedName>
        <fullName evidence="1">Uncharacterized protein DUF1963</fullName>
    </submittedName>
</protein>
<evidence type="ECO:0000313" key="2">
    <source>
        <dbReference type="Proteomes" id="UP000274843"/>
    </source>
</evidence>
<dbReference type="Pfam" id="PF09234">
    <property type="entry name" value="DUF1963"/>
    <property type="match status" value="1"/>
</dbReference>
<dbReference type="InterPro" id="IPR035948">
    <property type="entry name" value="YwqG-like_sf"/>
</dbReference>
<dbReference type="EMBL" id="RKHY01000001">
    <property type="protein sequence ID" value="ROS39174.1"/>
    <property type="molecule type" value="Genomic_DNA"/>
</dbReference>
<dbReference type="SUPFAM" id="SSF103032">
    <property type="entry name" value="Hypothetical protein YwqG"/>
    <property type="match status" value="1"/>
</dbReference>
<gene>
    <name evidence="1" type="ORF">EDD35_1471</name>
</gene>
<dbReference type="AlphaFoldDB" id="A0A3N2GRD6"/>